<feature type="region of interest" description="Disordered" evidence="5">
    <location>
        <begin position="476"/>
        <end position="495"/>
    </location>
</feature>
<feature type="transmembrane region" description="Helical" evidence="6">
    <location>
        <begin position="365"/>
        <end position="396"/>
    </location>
</feature>
<feature type="transmembrane region" description="Helical" evidence="6">
    <location>
        <begin position="171"/>
        <end position="199"/>
    </location>
</feature>
<dbReference type="InterPro" id="IPR002645">
    <property type="entry name" value="STAS_dom"/>
</dbReference>
<evidence type="ECO:0000256" key="3">
    <source>
        <dbReference type="ARBA" id="ARBA00022989"/>
    </source>
</evidence>
<comment type="subcellular location">
    <subcellularLocation>
        <location evidence="1">Membrane</location>
        <topology evidence="1">Multi-pass membrane protein</topology>
    </subcellularLocation>
</comment>
<evidence type="ECO:0000313" key="8">
    <source>
        <dbReference type="EMBL" id="KPI37894.1"/>
    </source>
</evidence>
<dbReference type="Gene3D" id="3.30.750.24">
    <property type="entry name" value="STAS domain"/>
    <property type="match status" value="1"/>
</dbReference>
<evidence type="ECO:0000256" key="2">
    <source>
        <dbReference type="ARBA" id="ARBA00022692"/>
    </source>
</evidence>
<protein>
    <submittedName>
        <fullName evidence="8">Sulfate permease 2</fullName>
    </submittedName>
</protein>
<organism evidence="8 9">
    <name type="scientific">Cyphellophora attinorum</name>
    <dbReference type="NCBI Taxonomy" id="1664694"/>
    <lineage>
        <taxon>Eukaryota</taxon>
        <taxon>Fungi</taxon>
        <taxon>Dikarya</taxon>
        <taxon>Ascomycota</taxon>
        <taxon>Pezizomycotina</taxon>
        <taxon>Eurotiomycetes</taxon>
        <taxon>Chaetothyriomycetidae</taxon>
        <taxon>Chaetothyriales</taxon>
        <taxon>Cyphellophoraceae</taxon>
        <taxon>Cyphellophora</taxon>
    </lineage>
</organism>
<evidence type="ECO:0000256" key="1">
    <source>
        <dbReference type="ARBA" id="ARBA00004141"/>
    </source>
</evidence>
<dbReference type="InterPro" id="IPR011547">
    <property type="entry name" value="SLC26A/SulP_dom"/>
</dbReference>
<reference evidence="8 9" key="1">
    <citation type="submission" date="2015-06" db="EMBL/GenBank/DDBJ databases">
        <title>Draft genome of the ant-associated black yeast Phialophora attae CBS 131958.</title>
        <authorList>
            <person name="Moreno L.F."/>
            <person name="Stielow B.J."/>
            <person name="de Hoog S."/>
            <person name="Vicente V.A."/>
            <person name="Weiss V.A."/>
            <person name="de Vries M."/>
            <person name="Cruz L.M."/>
            <person name="Souza E.M."/>
        </authorList>
    </citation>
    <scope>NUCLEOTIDE SEQUENCE [LARGE SCALE GENOMIC DNA]</scope>
    <source>
        <strain evidence="8 9">CBS 131958</strain>
    </source>
</reference>
<dbReference type="CDD" id="cd07042">
    <property type="entry name" value="STAS_SulP_like_sulfate_transporter"/>
    <property type="match status" value="1"/>
</dbReference>
<dbReference type="GO" id="GO:0008271">
    <property type="term" value="F:secondary active sulfate transmembrane transporter activity"/>
    <property type="evidence" value="ECO:0007669"/>
    <property type="project" value="InterPro"/>
</dbReference>
<keyword evidence="3 6" id="KW-1133">Transmembrane helix</keyword>
<dbReference type="PROSITE" id="PS01130">
    <property type="entry name" value="SLC26A"/>
    <property type="match status" value="1"/>
</dbReference>
<feature type="transmembrane region" description="Helical" evidence="6">
    <location>
        <begin position="82"/>
        <end position="107"/>
    </location>
</feature>
<dbReference type="AlphaFoldDB" id="A0A0N1NZT5"/>
<dbReference type="InterPro" id="IPR036513">
    <property type="entry name" value="STAS_dom_sf"/>
</dbReference>
<gene>
    <name evidence="8" type="ORF">AB675_3105</name>
</gene>
<evidence type="ECO:0000256" key="5">
    <source>
        <dbReference type="SAM" id="MobiDB-lite"/>
    </source>
</evidence>
<dbReference type="InterPro" id="IPR018045">
    <property type="entry name" value="S04_transporter_CS"/>
</dbReference>
<feature type="region of interest" description="Disordered" evidence="5">
    <location>
        <begin position="677"/>
        <end position="733"/>
    </location>
</feature>
<feature type="transmembrane region" description="Helical" evidence="6">
    <location>
        <begin position="416"/>
        <end position="448"/>
    </location>
</feature>
<evidence type="ECO:0000313" key="9">
    <source>
        <dbReference type="Proteomes" id="UP000038010"/>
    </source>
</evidence>
<accession>A0A0N1NZT5</accession>
<dbReference type="OrthoDB" id="288203at2759"/>
<evidence type="ECO:0000256" key="6">
    <source>
        <dbReference type="SAM" id="Phobius"/>
    </source>
</evidence>
<feature type="domain" description="STAS" evidence="7">
    <location>
        <begin position="514"/>
        <end position="638"/>
    </location>
</feature>
<dbReference type="Pfam" id="PF00916">
    <property type="entry name" value="Sulfate_transp"/>
    <property type="match status" value="2"/>
</dbReference>
<dbReference type="GO" id="GO:0016020">
    <property type="term" value="C:membrane"/>
    <property type="evidence" value="ECO:0007669"/>
    <property type="project" value="UniProtKB-SubCell"/>
</dbReference>
<dbReference type="EMBL" id="LFJN01000021">
    <property type="protein sequence ID" value="KPI37894.1"/>
    <property type="molecule type" value="Genomic_DNA"/>
</dbReference>
<feature type="transmembrane region" description="Helical" evidence="6">
    <location>
        <begin position="243"/>
        <end position="266"/>
    </location>
</feature>
<dbReference type="PROSITE" id="PS50801">
    <property type="entry name" value="STAS"/>
    <property type="match status" value="1"/>
</dbReference>
<feature type="transmembrane region" description="Helical" evidence="6">
    <location>
        <begin position="301"/>
        <end position="320"/>
    </location>
</feature>
<feature type="compositionally biased region" description="Basic and acidic residues" evidence="5">
    <location>
        <begin position="684"/>
        <end position="693"/>
    </location>
</feature>
<dbReference type="InterPro" id="IPR001902">
    <property type="entry name" value="SLC26A/SulP_fam"/>
</dbReference>
<dbReference type="RefSeq" id="XP_017997857.1">
    <property type="nucleotide sequence ID" value="XM_018143130.1"/>
</dbReference>
<sequence>MPLQKYAHSLARILGIELVEQPHLREVEESLIRVLPHPYYEPEPTVGEYLRTLAPTKRGVATYIHDLFPSAQWLPRYNWRWLLGDAIAGLTIGFVVVPQAMAYALLAQLSPEFGLYTSFTGAATYFLFGTSKDIVIGRKTTAVGSLLVGSVITSVEERQPNTYSRPEVAKALSFIIGLILLLVGLLRLGWLIEFILIVILDTLEGVPRVQLDAAVGLTCLAMLFVVRDVCAKLEIKQPSRKRLWATVSSLRLTFAMLFFTLISFLVHRSDKEHHRFRLVGKINSGFKEAGLPRLEPGLVKMILPELPAIIIILVIEHIAIAKSFGRTFGYTVVPSQEILAQGTANLLGPFIGATPARGLSVRQPAFVLILALYALTGVFYYIPQAALAALIIHATYNLMTPPKSLYKYWQISPFELLIWIAGVTLALFTNLETSIYCTIALSLALLLVRLARARGRFLARIRVGRLAVDVHAHDDSGPLTPSHHTPDSSYRDAFLPSDRKDASNPEINAESPYPGVFVYRFTEGFNYVNQARQMDGLIRQVMAETRPTTVDDGIRPSDRLWNDPGPIRAGSKIGANKPVLRAIVLDCSPVNNTDITSVQGLIDARNLLDKHAAPAVVEWHFANVGNRWTRRALATAGFGFPVEGTDRAGQWAPVFTVSRWLAGATTEDLQLALREGGNAETAVDEERCGEKPTSKGHYSARSRQSIPAAPDDSILQNGRQSTPPTPVRDSSPRLVFGMDRPFFHIDLLEAVDAAVRDAKRADSRLTHVVAAGRRSGDNN</sequence>
<keyword evidence="2 6" id="KW-0812">Transmembrane</keyword>
<dbReference type="VEuPathDB" id="FungiDB:AB675_3105"/>
<dbReference type="PANTHER" id="PTHR11814">
    <property type="entry name" value="SULFATE TRANSPORTER"/>
    <property type="match status" value="1"/>
</dbReference>
<feature type="transmembrane region" description="Helical" evidence="6">
    <location>
        <begin position="211"/>
        <end position="231"/>
    </location>
</feature>
<evidence type="ECO:0000256" key="4">
    <source>
        <dbReference type="ARBA" id="ARBA00023136"/>
    </source>
</evidence>
<evidence type="ECO:0000259" key="7">
    <source>
        <dbReference type="PROSITE" id="PS50801"/>
    </source>
</evidence>
<dbReference type="Proteomes" id="UP000038010">
    <property type="component" value="Unassembled WGS sequence"/>
</dbReference>
<feature type="transmembrane region" description="Helical" evidence="6">
    <location>
        <begin position="113"/>
        <end position="130"/>
    </location>
</feature>
<proteinExistence type="predicted"/>
<dbReference type="GeneID" id="28735010"/>
<comment type="caution">
    <text evidence="8">The sequence shown here is derived from an EMBL/GenBank/DDBJ whole genome shotgun (WGS) entry which is preliminary data.</text>
</comment>
<keyword evidence="9" id="KW-1185">Reference proteome</keyword>
<dbReference type="STRING" id="1664694.A0A0N1NZT5"/>
<keyword evidence="4 6" id="KW-0472">Membrane</keyword>
<name>A0A0N1NZT5_9EURO</name>